<comment type="subcellular location">
    <subcellularLocation>
        <location evidence="1">Cell envelope</location>
    </subcellularLocation>
</comment>
<keyword evidence="3" id="KW-0677">Repeat</keyword>
<comment type="similarity">
    <text evidence="4">Belongs to the polygalacturonase-inhibiting protein family.</text>
</comment>
<dbReference type="Gene3D" id="3.80.10.10">
    <property type="entry name" value="Ribonuclease Inhibitor"/>
    <property type="match status" value="1"/>
</dbReference>
<dbReference type="Pfam" id="PF08263">
    <property type="entry name" value="LRRNT_2"/>
    <property type="match status" value="1"/>
</dbReference>
<evidence type="ECO:0000256" key="3">
    <source>
        <dbReference type="ARBA" id="ARBA00022737"/>
    </source>
</evidence>
<dbReference type="InterPro" id="IPR051848">
    <property type="entry name" value="PGIP"/>
</dbReference>
<protein>
    <submittedName>
        <fullName evidence="7">Polygalacturonase inhibitor</fullName>
    </submittedName>
</protein>
<reference evidence="7" key="2">
    <citation type="submission" date="2025-08" db="UniProtKB">
        <authorList>
            <consortium name="RefSeq"/>
        </authorList>
    </citation>
    <scope>IDENTIFICATION</scope>
    <source>
        <tissue evidence="7">Seedling</tissue>
    </source>
</reference>
<sequence>MNRDAQLIECLESDRETLINFKNGTDDLENRLSSWKGRNCCQWQGISCKNRTKAVIAIDPYLTHIHNMMILLIGFHLVPKLQILYLAGNKNLTASGIPESIGKLCNMDLFRMSINNLTSTLPEFLEGIEHYFSQSPLPSLKYLDLSTNQLVGKLPEWLSKLENLVKLNLYNNSIHGPNPVPFGESTQNLTELVIEKID</sequence>
<dbReference type="InterPro" id="IPR001611">
    <property type="entry name" value="Leu-rich_rpt"/>
</dbReference>
<dbReference type="GeneID" id="107417493"/>
<feature type="domain" description="Leucine-rich repeat-containing N-terminal plant-type" evidence="5">
    <location>
        <begin position="12"/>
        <end position="48"/>
    </location>
</feature>
<keyword evidence="6" id="KW-1185">Reference proteome</keyword>
<keyword evidence="2" id="KW-0433">Leucine-rich repeat</keyword>
<dbReference type="Pfam" id="PF13855">
    <property type="entry name" value="LRR_8"/>
    <property type="match status" value="1"/>
</dbReference>
<organism evidence="6 7">
    <name type="scientific">Ziziphus jujuba</name>
    <name type="common">Chinese jujube</name>
    <name type="synonym">Ziziphus sativa</name>
    <dbReference type="NCBI Taxonomy" id="326968"/>
    <lineage>
        <taxon>Eukaryota</taxon>
        <taxon>Viridiplantae</taxon>
        <taxon>Streptophyta</taxon>
        <taxon>Embryophyta</taxon>
        <taxon>Tracheophyta</taxon>
        <taxon>Spermatophyta</taxon>
        <taxon>Magnoliopsida</taxon>
        <taxon>eudicotyledons</taxon>
        <taxon>Gunneridae</taxon>
        <taxon>Pentapetalae</taxon>
        <taxon>rosids</taxon>
        <taxon>fabids</taxon>
        <taxon>Rosales</taxon>
        <taxon>Rhamnaceae</taxon>
        <taxon>Paliureae</taxon>
        <taxon>Ziziphus</taxon>
    </lineage>
</organism>
<accession>A0ABM3IJI5</accession>
<gene>
    <name evidence="7" type="primary">LOC107417493</name>
</gene>
<dbReference type="InterPro" id="IPR032675">
    <property type="entry name" value="LRR_dom_sf"/>
</dbReference>
<dbReference type="PANTHER" id="PTHR48059">
    <property type="entry name" value="POLYGALACTURONASE INHIBITOR 1"/>
    <property type="match status" value="1"/>
</dbReference>
<dbReference type="RefSeq" id="XP_048329725.2">
    <property type="nucleotide sequence ID" value="XM_048473768.2"/>
</dbReference>
<reference evidence="6" key="1">
    <citation type="submission" date="2025-05" db="UniProtKB">
        <authorList>
            <consortium name="RefSeq"/>
        </authorList>
    </citation>
    <scope>NUCLEOTIDE SEQUENCE [LARGE SCALE GENOMIC DNA]</scope>
</reference>
<evidence type="ECO:0000259" key="5">
    <source>
        <dbReference type="Pfam" id="PF08263"/>
    </source>
</evidence>
<proteinExistence type="inferred from homology"/>
<dbReference type="PANTHER" id="PTHR48059:SF23">
    <property type="entry name" value="LEUCINE-RICH REPEAT-CONTAINING N-TERMINAL PLANT-TYPE DOMAIN-CONTAINING PROTEIN"/>
    <property type="match status" value="1"/>
</dbReference>
<name>A0ABM3IJI5_ZIZJJ</name>
<evidence type="ECO:0000256" key="2">
    <source>
        <dbReference type="ARBA" id="ARBA00022614"/>
    </source>
</evidence>
<evidence type="ECO:0000256" key="1">
    <source>
        <dbReference type="ARBA" id="ARBA00004196"/>
    </source>
</evidence>
<evidence type="ECO:0000256" key="4">
    <source>
        <dbReference type="ARBA" id="ARBA00038043"/>
    </source>
</evidence>
<evidence type="ECO:0000313" key="7">
    <source>
        <dbReference type="RefSeq" id="XP_048329725.2"/>
    </source>
</evidence>
<evidence type="ECO:0000313" key="6">
    <source>
        <dbReference type="Proteomes" id="UP001652623"/>
    </source>
</evidence>
<dbReference type="Proteomes" id="UP001652623">
    <property type="component" value="Chromosome 2"/>
</dbReference>
<dbReference type="SUPFAM" id="SSF52058">
    <property type="entry name" value="L domain-like"/>
    <property type="match status" value="1"/>
</dbReference>
<dbReference type="InterPro" id="IPR013210">
    <property type="entry name" value="LRR_N_plant-typ"/>
</dbReference>